<dbReference type="AlphaFoldDB" id="A0A2M4B4I2"/>
<reference evidence="1" key="1">
    <citation type="submission" date="2018-01" db="EMBL/GenBank/DDBJ databases">
        <title>An insight into the sialome of Amazonian anophelines.</title>
        <authorList>
            <person name="Ribeiro J.M."/>
            <person name="Scarpassa V."/>
            <person name="Calvo E."/>
        </authorList>
    </citation>
    <scope>NUCLEOTIDE SEQUENCE</scope>
    <source>
        <tissue evidence="1">Salivary glands</tissue>
    </source>
</reference>
<dbReference type="EMBL" id="GGFK01014622">
    <property type="protein sequence ID" value="MBW47943.1"/>
    <property type="molecule type" value="Transcribed_RNA"/>
</dbReference>
<evidence type="ECO:0000313" key="1">
    <source>
        <dbReference type="EMBL" id="MBW47943.1"/>
    </source>
</evidence>
<organism evidence="1">
    <name type="scientific">Anopheles triannulatus</name>
    <dbReference type="NCBI Taxonomy" id="58253"/>
    <lineage>
        <taxon>Eukaryota</taxon>
        <taxon>Metazoa</taxon>
        <taxon>Ecdysozoa</taxon>
        <taxon>Arthropoda</taxon>
        <taxon>Hexapoda</taxon>
        <taxon>Insecta</taxon>
        <taxon>Pterygota</taxon>
        <taxon>Neoptera</taxon>
        <taxon>Endopterygota</taxon>
        <taxon>Diptera</taxon>
        <taxon>Nematocera</taxon>
        <taxon>Culicoidea</taxon>
        <taxon>Culicidae</taxon>
        <taxon>Anophelinae</taxon>
        <taxon>Anopheles</taxon>
    </lineage>
</organism>
<proteinExistence type="predicted"/>
<protein>
    <submittedName>
        <fullName evidence="1">Putative secreted protein</fullName>
    </submittedName>
</protein>
<accession>A0A2M4B4I2</accession>
<sequence>MRLLLLCTYLCSGERMVTWRVVQRENRLNALLRSIARLTEAEKQFIDEYVSTRWCLFAVGYADHEGGARAH</sequence>
<name>A0A2M4B4I2_9DIPT</name>